<accession>A0A8J3I0N9</accession>
<evidence type="ECO:0000313" key="9">
    <source>
        <dbReference type="Proteomes" id="UP000612362"/>
    </source>
</evidence>
<dbReference type="AlphaFoldDB" id="A0A8J3I0N9"/>
<dbReference type="RefSeq" id="WP_236031541.1">
    <property type="nucleotide sequence ID" value="NZ_BNJF01000002.1"/>
</dbReference>
<dbReference type="CDD" id="cd00130">
    <property type="entry name" value="PAS"/>
    <property type="match status" value="3"/>
</dbReference>
<comment type="catalytic activity">
    <reaction evidence="1">
        <text>ATP + protein L-histidine = ADP + protein N-phospho-L-histidine.</text>
        <dbReference type="EC" id="2.7.13.3"/>
    </reaction>
</comment>
<name>A0A8J3I0N9_9CHLR</name>
<dbReference type="NCBIfam" id="TIGR00229">
    <property type="entry name" value="sensory_box"/>
    <property type="match status" value="4"/>
</dbReference>
<evidence type="ECO:0000259" key="7">
    <source>
        <dbReference type="PROSITE" id="PS50113"/>
    </source>
</evidence>
<keyword evidence="9" id="KW-1185">Reference proteome</keyword>
<keyword evidence="4" id="KW-0808">Transferase</keyword>
<dbReference type="SUPFAM" id="SSF55785">
    <property type="entry name" value="PYP-like sensor domain (PAS domain)"/>
    <property type="match status" value="4"/>
</dbReference>
<reference evidence="8" key="1">
    <citation type="submission" date="2020-10" db="EMBL/GenBank/DDBJ databases">
        <title>Taxonomic study of unclassified bacteria belonging to the class Ktedonobacteria.</title>
        <authorList>
            <person name="Yabe S."/>
            <person name="Wang C.M."/>
            <person name="Zheng Y."/>
            <person name="Sakai Y."/>
            <person name="Cavaletti L."/>
            <person name="Monciardini P."/>
            <person name="Donadio S."/>
        </authorList>
    </citation>
    <scope>NUCLEOTIDE SEQUENCE</scope>
    <source>
        <strain evidence="8">SOSP1-1</strain>
    </source>
</reference>
<dbReference type="Pfam" id="PF13426">
    <property type="entry name" value="PAS_9"/>
    <property type="match status" value="1"/>
</dbReference>
<dbReference type="Proteomes" id="UP000612362">
    <property type="component" value="Unassembled WGS sequence"/>
</dbReference>
<feature type="domain" description="PAS" evidence="6">
    <location>
        <begin position="390"/>
        <end position="462"/>
    </location>
</feature>
<dbReference type="InterPro" id="IPR013655">
    <property type="entry name" value="PAS_fold_3"/>
</dbReference>
<feature type="domain" description="PAS" evidence="6">
    <location>
        <begin position="146"/>
        <end position="218"/>
    </location>
</feature>
<evidence type="ECO:0000256" key="2">
    <source>
        <dbReference type="ARBA" id="ARBA00012438"/>
    </source>
</evidence>
<dbReference type="PROSITE" id="PS50112">
    <property type="entry name" value="PAS"/>
    <property type="match status" value="3"/>
</dbReference>
<evidence type="ECO:0000256" key="5">
    <source>
        <dbReference type="ARBA" id="ARBA00022777"/>
    </source>
</evidence>
<dbReference type="InterPro" id="IPR052162">
    <property type="entry name" value="Sensor_kinase/Photoreceptor"/>
</dbReference>
<evidence type="ECO:0000313" key="8">
    <source>
        <dbReference type="EMBL" id="GHO47159.1"/>
    </source>
</evidence>
<dbReference type="GO" id="GO:0004673">
    <property type="term" value="F:protein histidine kinase activity"/>
    <property type="evidence" value="ECO:0007669"/>
    <property type="project" value="UniProtKB-EC"/>
</dbReference>
<dbReference type="Gene3D" id="2.10.70.100">
    <property type="match status" value="1"/>
</dbReference>
<organism evidence="8 9">
    <name type="scientific">Ktedonospora formicarum</name>
    <dbReference type="NCBI Taxonomy" id="2778364"/>
    <lineage>
        <taxon>Bacteria</taxon>
        <taxon>Bacillati</taxon>
        <taxon>Chloroflexota</taxon>
        <taxon>Ktedonobacteria</taxon>
        <taxon>Ktedonobacterales</taxon>
        <taxon>Ktedonobacteraceae</taxon>
        <taxon>Ktedonospora</taxon>
    </lineage>
</organism>
<sequence length="533" mass="61100">MSLSEPQFHREEKSLSSPELVTCASWLQALAHDCADIFWMLTPTGEMYDSSSSWHAFTGQQEQDCRGKGWLDTFHPADQQQGVEALTQAVVSGRPQEATIHILRDHDTYHLISLRFVPVPGAFGEVSGVFAYGRDLTKQEQIEQMSDMQIQLALKASRVGMWDWDLTTGQLMWTNQKKALFGWPPETPISYERFLNAVHPDDREHVHQRNVRSIAEQQEYCKDYRTIWPDGSIHWLSDRARGIADASGKVVHIVGATLDITELKQTEEQLQEAHQQVSTILESITDAFVHVDSQWHFTYVNRWMEDFLGRNREALVGRCLWDVLPDLLGTPFEHFYRRAMATHQALHFEARRPITQQWLDVHVYPSQDGLAIALQNITERKQMEEALQESEARFHRLVESNIISVMMADPEGNVHEANDAFLSLLGYTREDMAAGLIQWKTITAPEVQARDRKAMEEVMRVGVAQPYEKEYVTKDGKRVPVLIGRVLFRWGDTLPLFINVVLDLTASKELERQKDLFLGMTGHELKNPLAALR</sequence>
<gene>
    <name evidence="8" type="ORF">KSX_53220</name>
</gene>
<dbReference type="InterPro" id="IPR000700">
    <property type="entry name" value="PAS-assoc_C"/>
</dbReference>
<dbReference type="InterPro" id="IPR035965">
    <property type="entry name" value="PAS-like_dom_sf"/>
</dbReference>
<dbReference type="InterPro" id="IPR013656">
    <property type="entry name" value="PAS_4"/>
</dbReference>
<feature type="domain" description="PAS" evidence="6">
    <location>
        <begin position="273"/>
        <end position="318"/>
    </location>
</feature>
<evidence type="ECO:0000256" key="1">
    <source>
        <dbReference type="ARBA" id="ARBA00000085"/>
    </source>
</evidence>
<dbReference type="EC" id="2.7.13.3" evidence="2"/>
<evidence type="ECO:0000259" key="6">
    <source>
        <dbReference type="PROSITE" id="PS50112"/>
    </source>
</evidence>
<dbReference type="InterPro" id="IPR000014">
    <property type="entry name" value="PAS"/>
</dbReference>
<dbReference type="Gene3D" id="3.30.450.20">
    <property type="entry name" value="PAS domain"/>
    <property type="match status" value="4"/>
</dbReference>
<comment type="caution">
    <text evidence="8">The sequence shown here is derived from an EMBL/GenBank/DDBJ whole genome shotgun (WGS) entry which is preliminary data.</text>
</comment>
<dbReference type="EMBL" id="BNJF01000002">
    <property type="protein sequence ID" value="GHO47159.1"/>
    <property type="molecule type" value="Genomic_DNA"/>
</dbReference>
<dbReference type="PANTHER" id="PTHR43304:SF1">
    <property type="entry name" value="PAC DOMAIN-CONTAINING PROTEIN"/>
    <property type="match status" value="1"/>
</dbReference>
<dbReference type="SMART" id="SM00091">
    <property type="entry name" value="PAS"/>
    <property type="match status" value="4"/>
</dbReference>
<evidence type="ECO:0000256" key="4">
    <source>
        <dbReference type="ARBA" id="ARBA00022679"/>
    </source>
</evidence>
<dbReference type="Pfam" id="PF08447">
    <property type="entry name" value="PAS_3"/>
    <property type="match status" value="1"/>
</dbReference>
<dbReference type="SMART" id="SM00086">
    <property type="entry name" value="PAC"/>
    <property type="match status" value="3"/>
</dbReference>
<proteinExistence type="predicted"/>
<keyword evidence="5" id="KW-0418">Kinase</keyword>
<dbReference type="PROSITE" id="PS50113">
    <property type="entry name" value="PAC"/>
    <property type="match status" value="1"/>
</dbReference>
<feature type="domain" description="PAC" evidence="7">
    <location>
        <begin position="220"/>
        <end position="272"/>
    </location>
</feature>
<protein>
    <recommendedName>
        <fullName evidence="2">histidine kinase</fullName>
        <ecNumber evidence="2">2.7.13.3</ecNumber>
    </recommendedName>
</protein>
<dbReference type="PANTHER" id="PTHR43304">
    <property type="entry name" value="PHYTOCHROME-LIKE PROTEIN CPH1"/>
    <property type="match status" value="1"/>
</dbReference>
<dbReference type="InterPro" id="IPR001610">
    <property type="entry name" value="PAC"/>
</dbReference>
<dbReference type="Pfam" id="PF08448">
    <property type="entry name" value="PAS_4"/>
    <property type="match status" value="2"/>
</dbReference>
<keyword evidence="3" id="KW-0597">Phosphoprotein</keyword>
<evidence type="ECO:0000256" key="3">
    <source>
        <dbReference type="ARBA" id="ARBA00022553"/>
    </source>
</evidence>